<evidence type="ECO:0000313" key="1">
    <source>
        <dbReference type="EMBL" id="JAD95424.1"/>
    </source>
</evidence>
<reference evidence="1" key="1">
    <citation type="submission" date="2014-09" db="EMBL/GenBank/DDBJ databases">
        <authorList>
            <person name="Magalhaes I.L.F."/>
            <person name="Oliveira U."/>
            <person name="Santos F.R."/>
            <person name="Vidigal T.H.D.A."/>
            <person name="Brescovit A.D."/>
            <person name="Santos A.J."/>
        </authorList>
    </citation>
    <scope>NUCLEOTIDE SEQUENCE</scope>
    <source>
        <tissue evidence="1">Shoot tissue taken approximately 20 cm above the soil surface</tissue>
    </source>
</reference>
<reference evidence="1" key="2">
    <citation type="journal article" date="2015" name="Data Brief">
        <title>Shoot transcriptome of the giant reed, Arundo donax.</title>
        <authorList>
            <person name="Barrero R.A."/>
            <person name="Guerrero F.D."/>
            <person name="Moolhuijzen P."/>
            <person name="Goolsby J.A."/>
            <person name="Tidwell J."/>
            <person name="Bellgard S.E."/>
            <person name="Bellgard M.I."/>
        </authorList>
    </citation>
    <scope>NUCLEOTIDE SEQUENCE</scope>
    <source>
        <tissue evidence="1">Shoot tissue taken approximately 20 cm above the soil surface</tissue>
    </source>
</reference>
<name>A0A0A9E3Q1_ARUDO</name>
<protein>
    <submittedName>
        <fullName evidence="1">Uncharacterized protein</fullName>
    </submittedName>
</protein>
<sequence length="20" mass="2553">MLLLLRRQVVQREYQSRYSN</sequence>
<accession>A0A0A9E3Q1</accession>
<dbReference type="EMBL" id="GBRH01202471">
    <property type="protein sequence ID" value="JAD95424.1"/>
    <property type="molecule type" value="Transcribed_RNA"/>
</dbReference>
<proteinExistence type="predicted"/>
<dbReference type="AlphaFoldDB" id="A0A0A9E3Q1"/>
<organism evidence="1">
    <name type="scientific">Arundo donax</name>
    <name type="common">Giant reed</name>
    <name type="synonym">Donax arundinaceus</name>
    <dbReference type="NCBI Taxonomy" id="35708"/>
    <lineage>
        <taxon>Eukaryota</taxon>
        <taxon>Viridiplantae</taxon>
        <taxon>Streptophyta</taxon>
        <taxon>Embryophyta</taxon>
        <taxon>Tracheophyta</taxon>
        <taxon>Spermatophyta</taxon>
        <taxon>Magnoliopsida</taxon>
        <taxon>Liliopsida</taxon>
        <taxon>Poales</taxon>
        <taxon>Poaceae</taxon>
        <taxon>PACMAD clade</taxon>
        <taxon>Arundinoideae</taxon>
        <taxon>Arundineae</taxon>
        <taxon>Arundo</taxon>
    </lineage>
</organism>